<comment type="caution">
    <text evidence="3">The sequence shown here is derived from an EMBL/GenBank/DDBJ whole genome shotgun (WGS) entry which is preliminary data.</text>
</comment>
<dbReference type="PANTHER" id="PTHR47618">
    <property type="entry name" value="BIFUNCTIONAL OLIGORIBONUCLEASE AND PAP PHOSPHATASE NRNA"/>
    <property type="match status" value="1"/>
</dbReference>
<evidence type="ECO:0000259" key="1">
    <source>
        <dbReference type="Pfam" id="PF01368"/>
    </source>
</evidence>
<dbReference type="PANTHER" id="PTHR47618:SF1">
    <property type="entry name" value="BIFUNCTIONAL OLIGORIBONUCLEASE AND PAP PHOSPHATASE NRNA"/>
    <property type="match status" value="1"/>
</dbReference>
<sequence length="328" mass="35801">MSDCSEIIKVILTHNKFLVLSHAHPDGDSIGSQLAFASVLRELGKDVLVANQDPIPDKYLFLSGVDGVMTTIPPDYTCDVLAILDTASLKRLGSLAGQLPVKDVVMINIDHHVSNDRFGHIMLVRPERSSTSEIVFELIKAMDIPLTPERAEQLYTGIVTDTGSFRHPNTTFDSFITGASLVKSGADPSRVASALYSANSVSRMRLLGLVLSSIDVVRDVCCLTLTREMVQLSGASMDESEDFVDFPLSLKGVRVGLLFREEGDGQIRISFRSKEEMDVDEIARVFGGGGHESAAGCVIRGELEDVKKAVVREVFKKLEEGKEQSTRS</sequence>
<dbReference type="EMBL" id="SOJN01000075">
    <property type="protein sequence ID" value="TET45762.1"/>
    <property type="molecule type" value="Genomic_DNA"/>
</dbReference>
<organism evidence="3 4">
    <name type="scientific">candidate division TA06 bacterium</name>
    <dbReference type="NCBI Taxonomy" id="2250710"/>
    <lineage>
        <taxon>Bacteria</taxon>
        <taxon>Bacteria division TA06</taxon>
    </lineage>
</organism>
<feature type="domain" description="DHHA1" evidence="2">
    <location>
        <begin position="233"/>
        <end position="310"/>
    </location>
</feature>
<dbReference type="InterPro" id="IPR051319">
    <property type="entry name" value="Oligoribo/pAp-PDE_c-di-AMP_PDE"/>
</dbReference>
<gene>
    <name evidence="3" type="ORF">E3J62_06215</name>
</gene>
<dbReference type="InterPro" id="IPR001667">
    <property type="entry name" value="DDH_dom"/>
</dbReference>
<evidence type="ECO:0000259" key="2">
    <source>
        <dbReference type="Pfam" id="PF02272"/>
    </source>
</evidence>
<evidence type="ECO:0000313" key="4">
    <source>
        <dbReference type="Proteomes" id="UP000315525"/>
    </source>
</evidence>
<dbReference type="Gene3D" id="3.10.310.30">
    <property type="match status" value="1"/>
</dbReference>
<dbReference type="Pfam" id="PF02272">
    <property type="entry name" value="DHHA1"/>
    <property type="match status" value="1"/>
</dbReference>
<evidence type="ECO:0000313" key="3">
    <source>
        <dbReference type="EMBL" id="TET45762.1"/>
    </source>
</evidence>
<dbReference type="Gene3D" id="3.90.1640.10">
    <property type="entry name" value="inorganic pyrophosphatase (n-terminal core)"/>
    <property type="match status" value="1"/>
</dbReference>
<dbReference type="InterPro" id="IPR003156">
    <property type="entry name" value="DHHA1_dom"/>
</dbReference>
<proteinExistence type="predicted"/>
<feature type="domain" description="DDH" evidence="1">
    <location>
        <begin position="16"/>
        <end position="158"/>
    </location>
</feature>
<reference evidence="3 4" key="1">
    <citation type="submission" date="2019-03" db="EMBL/GenBank/DDBJ databases">
        <title>Metabolic potential of uncultured bacteria and archaea associated with petroleum seepage in deep-sea sediments.</title>
        <authorList>
            <person name="Dong X."/>
            <person name="Hubert C."/>
        </authorList>
    </citation>
    <scope>NUCLEOTIDE SEQUENCE [LARGE SCALE GENOMIC DNA]</scope>
    <source>
        <strain evidence="3">E44_bin18</strain>
    </source>
</reference>
<dbReference type="GO" id="GO:0003676">
    <property type="term" value="F:nucleic acid binding"/>
    <property type="evidence" value="ECO:0007669"/>
    <property type="project" value="InterPro"/>
</dbReference>
<dbReference type="InterPro" id="IPR038763">
    <property type="entry name" value="DHH_sf"/>
</dbReference>
<dbReference type="Pfam" id="PF01368">
    <property type="entry name" value="DHH"/>
    <property type="match status" value="1"/>
</dbReference>
<protein>
    <submittedName>
        <fullName evidence="3">Bifunctional oligoribonuclease/PAP phosphatase NrnA</fullName>
    </submittedName>
</protein>
<name>A0A523UT81_UNCT6</name>
<dbReference type="Proteomes" id="UP000315525">
    <property type="component" value="Unassembled WGS sequence"/>
</dbReference>
<accession>A0A523UT81</accession>
<dbReference type="AlphaFoldDB" id="A0A523UT81"/>
<dbReference type="SUPFAM" id="SSF64182">
    <property type="entry name" value="DHH phosphoesterases"/>
    <property type="match status" value="1"/>
</dbReference>